<evidence type="ECO:0000313" key="2">
    <source>
        <dbReference type="EMBL" id="KAK4571679.1"/>
    </source>
</evidence>
<dbReference type="Proteomes" id="UP001324115">
    <property type="component" value="Unassembled WGS sequence"/>
</dbReference>
<evidence type="ECO:0000313" key="3">
    <source>
        <dbReference type="Proteomes" id="UP001324115"/>
    </source>
</evidence>
<organism evidence="2 3">
    <name type="scientific">Quercus rubra</name>
    <name type="common">Northern red oak</name>
    <name type="synonym">Quercus borealis</name>
    <dbReference type="NCBI Taxonomy" id="3512"/>
    <lineage>
        <taxon>Eukaryota</taxon>
        <taxon>Viridiplantae</taxon>
        <taxon>Streptophyta</taxon>
        <taxon>Embryophyta</taxon>
        <taxon>Tracheophyta</taxon>
        <taxon>Spermatophyta</taxon>
        <taxon>Magnoliopsida</taxon>
        <taxon>eudicotyledons</taxon>
        <taxon>Gunneridae</taxon>
        <taxon>Pentapetalae</taxon>
        <taxon>rosids</taxon>
        <taxon>fabids</taxon>
        <taxon>Fagales</taxon>
        <taxon>Fagaceae</taxon>
        <taxon>Quercus</taxon>
    </lineage>
</organism>
<accession>A0AAN7IDY7</accession>
<dbReference type="AlphaFoldDB" id="A0AAN7IDY7"/>
<proteinExistence type="predicted"/>
<evidence type="ECO:0000256" key="1">
    <source>
        <dbReference type="SAM" id="SignalP"/>
    </source>
</evidence>
<evidence type="ECO:0008006" key="4">
    <source>
        <dbReference type="Google" id="ProtNLM"/>
    </source>
</evidence>
<keyword evidence="1" id="KW-0732">Signal</keyword>
<comment type="caution">
    <text evidence="2">The sequence shown here is derived from an EMBL/GenBank/DDBJ whole genome shotgun (WGS) entry which is preliminary data.</text>
</comment>
<dbReference type="PANTHER" id="PTHR35472:SF3">
    <property type="entry name" value="CLAVATA3_ESR (CLE) GENE FAMILY MEMBER MTCLE05"/>
    <property type="match status" value="1"/>
</dbReference>
<protein>
    <recommendedName>
        <fullName evidence="4">Clavata3/ESR (CLE) gene family member</fullName>
    </recommendedName>
</protein>
<keyword evidence="3" id="KW-1185">Reference proteome</keyword>
<dbReference type="EMBL" id="JAXUIC010000009">
    <property type="protein sequence ID" value="KAK4571679.1"/>
    <property type="molecule type" value="Genomic_DNA"/>
</dbReference>
<feature type="signal peptide" evidence="1">
    <location>
        <begin position="1"/>
        <end position="22"/>
    </location>
</feature>
<sequence>MKFHRPIILFLMVIIMLELIQGFTCHNIDQASREEKERSSRTKYSSMFLRSYSAILSSVESRKKNKISSFHTVSHRLVPGGPNPLHN</sequence>
<reference evidence="2 3" key="1">
    <citation type="journal article" date="2023" name="G3 (Bethesda)">
        <title>A haplotype-resolved chromosome-scale genome for Quercus rubra L. provides insights into the genetics of adaptive traits for red oak species.</title>
        <authorList>
            <person name="Kapoor B."/>
            <person name="Jenkins J."/>
            <person name="Schmutz J."/>
            <person name="Zhebentyayeva T."/>
            <person name="Kuelheim C."/>
            <person name="Coggeshall M."/>
            <person name="Heim C."/>
            <person name="Lasky J.R."/>
            <person name="Leites L."/>
            <person name="Islam-Faridi N."/>
            <person name="Romero-Severson J."/>
            <person name="DeLeo V.L."/>
            <person name="Lucas S.M."/>
            <person name="Lazic D."/>
            <person name="Gailing O."/>
            <person name="Carlson J."/>
            <person name="Staton M."/>
        </authorList>
    </citation>
    <scope>NUCLEOTIDE SEQUENCE [LARGE SCALE GENOMIC DNA]</scope>
    <source>
        <strain evidence="2">Pseudo-F2</strain>
    </source>
</reference>
<dbReference type="InterPro" id="IPR055317">
    <property type="entry name" value="CLE14-like"/>
</dbReference>
<name>A0AAN7IDY7_QUERU</name>
<feature type="chain" id="PRO_5042900147" description="Clavata3/ESR (CLE) gene family member" evidence="1">
    <location>
        <begin position="23"/>
        <end position="87"/>
    </location>
</feature>
<gene>
    <name evidence="2" type="ORF">RGQ29_030194</name>
</gene>
<dbReference type="PANTHER" id="PTHR35472">
    <property type="match status" value="1"/>
</dbReference>